<keyword evidence="3" id="KW-0238">DNA-binding</keyword>
<protein>
    <submittedName>
        <fullName evidence="3">DNA-binding transcriptional regulator AlpA</fullName>
    </submittedName>
</protein>
<dbReference type="SUPFAM" id="SSF46955">
    <property type="entry name" value="Putative DNA-binding domain"/>
    <property type="match status" value="1"/>
</dbReference>
<feature type="region of interest" description="Disordered" evidence="1">
    <location>
        <begin position="1"/>
        <end position="31"/>
    </location>
</feature>
<evidence type="ECO:0000256" key="1">
    <source>
        <dbReference type="SAM" id="MobiDB-lite"/>
    </source>
</evidence>
<feature type="compositionally biased region" description="Basic and acidic residues" evidence="1">
    <location>
        <begin position="16"/>
        <end position="31"/>
    </location>
</feature>
<proteinExistence type="predicted"/>
<feature type="domain" description="Helix-turn-helix" evidence="2">
    <location>
        <begin position="33"/>
        <end position="82"/>
    </location>
</feature>
<dbReference type="Pfam" id="PF12728">
    <property type="entry name" value="HTH_17"/>
    <property type="match status" value="1"/>
</dbReference>
<evidence type="ECO:0000259" key="2">
    <source>
        <dbReference type="Pfam" id="PF12728"/>
    </source>
</evidence>
<reference evidence="3 4" key="1">
    <citation type="submission" date="2023-07" db="EMBL/GenBank/DDBJ databases">
        <title>Comparative genomics of wheat-associated soil bacteria to identify genetic determinants of phenazine resistance.</title>
        <authorList>
            <person name="Mouncey N."/>
        </authorList>
    </citation>
    <scope>NUCLEOTIDE SEQUENCE [LARGE SCALE GENOMIC DNA]</scope>
    <source>
        <strain evidence="3 4">W2I16</strain>
    </source>
</reference>
<accession>A0ABU0RFS3</accession>
<gene>
    <name evidence="3" type="ORF">QFZ49_000723</name>
</gene>
<comment type="caution">
    <text evidence="3">The sequence shown here is derived from an EMBL/GenBank/DDBJ whole genome shotgun (WGS) entry which is preliminary data.</text>
</comment>
<evidence type="ECO:0000313" key="3">
    <source>
        <dbReference type="EMBL" id="MDQ0930816.1"/>
    </source>
</evidence>
<evidence type="ECO:0000313" key="4">
    <source>
        <dbReference type="Proteomes" id="UP001223072"/>
    </source>
</evidence>
<dbReference type="InterPro" id="IPR009061">
    <property type="entry name" value="DNA-bd_dom_put_sf"/>
</dbReference>
<keyword evidence="4" id="KW-1185">Reference proteome</keyword>
<organism evidence="3 4">
    <name type="scientific">Streptomyces turgidiscabies</name>
    <dbReference type="NCBI Taxonomy" id="85558"/>
    <lineage>
        <taxon>Bacteria</taxon>
        <taxon>Bacillati</taxon>
        <taxon>Actinomycetota</taxon>
        <taxon>Actinomycetes</taxon>
        <taxon>Kitasatosporales</taxon>
        <taxon>Streptomycetaceae</taxon>
        <taxon>Streptomyces</taxon>
    </lineage>
</organism>
<dbReference type="GO" id="GO:0003677">
    <property type="term" value="F:DNA binding"/>
    <property type="evidence" value="ECO:0007669"/>
    <property type="project" value="UniProtKB-KW"/>
</dbReference>
<sequence length="87" mass="10245">MPFAPSRRNRGTPRPLPKEHRLTSPSRRPTDKLTVDEFCTDLRISRSTFYDWRKKGRGPRCIRIPNGALRIRRSDYENWLTDCEGNA</sequence>
<dbReference type="InterPro" id="IPR041657">
    <property type="entry name" value="HTH_17"/>
</dbReference>
<dbReference type="EMBL" id="JAUSZS010000002">
    <property type="protein sequence ID" value="MDQ0930816.1"/>
    <property type="molecule type" value="Genomic_DNA"/>
</dbReference>
<dbReference type="Proteomes" id="UP001223072">
    <property type="component" value="Unassembled WGS sequence"/>
</dbReference>
<name>A0ABU0RFS3_9ACTN</name>